<dbReference type="Proteomes" id="UP000248840">
    <property type="component" value="Unassembled WGS sequence"/>
</dbReference>
<sequence>MLGFLILIIYYLFMNKNAIIPASNTEVLQYLDQLNKGNRKPATQLVFDPSTGEFVVAKTSDNLPPDATTINSIAQDGFANKTK</sequence>
<comment type="caution">
    <text evidence="1">The sequence shown here is derived from an EMBL/GenBank/DDBJ whole genome shotgun (WGS) entry which is preliminary data.</text>
</comment>
<reference evidence="1 2" key="1">
    <citation type="submission" date="2018-06" db="EMBL/GenBank/DDBJ databases">
        <title>Genomic Encyclopedia of Archaeal and Bacterial Type Strains, Phase II (KMG-II): from individual species to whole genera.</title>
        <authorList>
            <person name="Goeker M."/>
        </authorList>
    </citation>
    <scope>NUCLEOTIDE SEQUENCE [LARGE SCALE GENOMIC DNA]</scope>
    <source>
        <strain evidence="1 2">DSM 25663</strain>
    </source>
</reference>
<protein>
    <submittedName>
        <fullName evidence="1">Uncharacterized protein</fullName>
    </submittedName>
</protein>
<accession>A0A328YLS7</accession>
<evidence type="ECO:0000313" key="2">
    <source>
        <dbReference type="Proteomes" id="UP000248840"/>
    </source>
</evidence>
<keyword evidence="2" id="KW-1185">Reference proteome</keyword>
<organism evidence="1 2">
    <name type="scientific">Flavobacterium aciduliphilum</name>
    <dbReference type="NCBI Taxonomy" id="1101402"/>
    <lineage>
        <taxon>Bacteria</taxon>
        <taxon>Pseudomonadati</taxon>
        <taxon>Bacteroidota</taxon>
        <taxon>Flavobacteriia</taxon>
        <taxon>Flavobacteriales</taxon>
        <taxon>Flavobacteriaceae</taxon>
        <taxon>Flavobacterium</taxon>
    </lineage>
</organism>
<name>A0A328YLS7_9FLAO</name>
<dbReference type="EMBL" id="QLSZ01000003">
    <property type="protein sequence ID" value="RAR73785.1"/>
    <property type="molecule type" value="Genomic_DNA"/>
</dbReference>
<proteinExistence type="predicted"/>
<dbReference type="AlphaFoldDB" id="A0A328YLS7"/>
<evidence type="ECO:0000313" key="1">
    <source>
        <dbReference type="EMBL" id="RAR73785.1"/>
    </source>
</evidence>
<gene>
    <name evidence="1" type="ORF">CLV55_103104</name>
</gene>